<proteinExistence type="predicted"/>
<dbReference type="AlphaFoldDB" id="A0A2I0R322"/>
<keyword evidence="2" id="KW-1185">Reference proteome</keyword>
<accession>A0A2I0R322</accession>
<evidence type="ECO:0000313" key="1">
    <source>
        <dbReference type="EMBL" id="PKR80978.1"/>
    </source>
</evidence>
<sequence>MKKVIVIAVGVALILGLVYVVKNLQTKSKATDVSLIAFAVEDTASVDKIEIYDSFHDQDMVLTRNESGRWEGPNGMCVEQSIVAMMLETMHKVTLKGYVPKSAMKNMKKLLMSQHKEVKIYQNGKWIKTWFVGHSTQDHMGTHMLLETPEIKSDNPVIVGMKGFHGILEPRFFVDKRKFVCSDLFSFSRKEIQSVEVVNRVQPSDSYKIEILDSDNYKVTSQGKPIPNVKKDNLLFYLNGFEDIHFNQPNYTLSNEQMDSIRANQPDYELNIKGKEKSYELDMYRRLDREYNPEDTLAYDMNFLWGVKPDGDFVRMQYYTIGPLIQGKTVFE</sequence>
<comment type="caution">
    <text evidence="1">The sequence shown here is derived from an EMBL/GenBank/DDBJ whole genome shotgun (WGS) entry which is preliminary data.</text>
</comment>
<organism evidence="1 2">
    <name type="scientific">Brumimicrobium salinarum</name>
    <dbReference type="NCBI Taxonomy" id="2058658"/>
    <lineage>
        <taxon>Bacteria</taxon>
        <taxon>Pseudomonadati</taxon>
        <taxon>Bacteroidota</taxon>
        <taxon>Flavobacteriia</taxon>
        <taxon>Flavobacteriales</taxon>
        <taxon>Crocinitomicaceae</taxon>
        <taxon>Brumimicrobium</taxon>
    </lineage>
</organism>
<dbReference type="Proteomes" id="UP000236654">
    <property type="component" value="Unassembled WGS sequence"/>
</dbReference>
<evidence type="ECO:0000313" key="2">
    <source>
        <dbReference type="Proteomes" id="UP000236654"/>
    </source>
</evidence>
<name>A0A2I0R322_9FLAO</name>
<gene>
    <name evidence="1" type="ORF">CW751_07375</name>
</gene>
<dbReference type="RefSeq" id="WP_101334360.1">
    <property type="nucleotide sequence ID" value="NZ_PJNI01000007.1"/>
</dbReference>
<dbReference type="EMBL" id="PJNI01000007">
    <property type="protein sequence ID" value="PKR80978.1"/>
    <property type="molecule type" value="Genomic_DNA"/>
</dbReference>
<evidence type="ECO:0008006" key="3">
    <source>
        <dbReference type="Google" id="ProtNLM"/>
    </source>
</evidence>
<reference evidence="1 2" key="1">
    <citation type="submission" date="2017-12" db="EMBL/GenBank/DDBJ databases">
        <title>The draft genome sequence of Brumimicrobium saltpan LHR20.</title>
        <authorList>
            <person name="Do Z.-J."/>
            <person name="Luo H.-R."/>
        </authorList>
    </citation>
    <scope>NUCLEOTIDE SEQUENCE [LARGE SCALE GENOMIC DNA]</scope>
    <source>
        <strain evidence="1 2">LHR20</strain>
    </source>
</reference>
<protein>
    <recommendedName>
        <fullName evidence="3">DUF4340 domain-containing protein</fullName>
    </recommendedName>
</protein>
<dbReference type="OrthoDB" id="931346at2"/>